<dbReference type="InterPro" id="IPR007309">
    <property type="entry name" value="TFIIIC_Bblock-bd"/>
</dbReference>
<evidence type="ECO:0000256" key="3">
    <source>
        <dbReference type="ARBA" id="ARBA00023125"/>
    </source>
</evidence>
<evidence type="ECO:0000259" key="7">
    <source>
        <dbReference type="Pfam" id="PF04182"/>
    </source>
</evidence>
<accession>A0A9W8L5Q5</accession>
<evidence type="ECO:0000256" key="1">
    <source>
        <dbReference type="ARBA" id="ARBA00004123"/>
    </source>
</evidence>
<feature type="region of interest" description="Disordered" evidence="6">
    <location>
        <begin position="1811"/>
        <end position="1846"/>
    </location>
</feature>
<feature type="compositionally biased region" description="Low complexity" evidence="6">
    <location>
        <begin position="381"/>
        <end position="390"/>
    </location>
</feature>
<feature type="region of interest" description="Disordered" evidence="6">
    <location>
        <begin position="454"/>
        <end position="501"/>
    </location>
</feature>
<feature type="region of interest" description="Disordered" evidence="6">
    <location>
        <begin position="674"/>
        <end position="702"/>
    </location>
</feature>
<evidence type="ECO:0000313" key="9">
    <source>
        <dbReference type="Proteomes" id="UP001151516"/>
    </source>
</evidence>
<dbReference type="InterPro" id="IPR044210">
    <property type="entry name" value="Tfc3-like"/>
</dbReference>
<evidence type="ECO:0000256" key="4">
    <source>
        <dbReference type="ARBA" id="ARBA00023163"/>
    </source>
</evidence>
<keyword evidence="4" id="KW-0804">Transcription</keyword>
<dbReference type="GO" id="GO:0042791">
    <property type="term" value="P:5S class rRNA transcription by RNA polymerase III"/>
    <property type="evidence" value="ECO:0007669"/>
    <property type="project" value="TreeGrafter"/>
</dbReference>
<dbReference type="Proteomes" id="UP001151516">
    <property type="component" value="Unassembled WGS sequence"/>
</dbReference>
<dbReference type="GO" id="GO:0003677">
    <property type="term" value="F:DNA binding"/>
    <property type="evidence" value="ECO:0007669"/>
    <property type="project" value="UniProtKB-KW"/>
</dbReference>
<comment type="caution">
    <text evidence="8">The sequence shown here is derived from an EMBL/GenBank/DDBJ whole genome shotgun (WGS) entry which is preliminary data.</text>
</comment>
<name>A0A9W8L5Q5_9FUNG</name>
<comment type="subcellular location">
    <subcellularLocation>
        <location evidence="1">Nucleus</location>
    </subcellularLocation>
</comment>
<evidence type="ECO:0000256" key="5">
    <source>
        <dbReference type="ARBA" id="ARBA00023242"/>
    </source>
</evidence>
<feature type="region of interest" description="Disordered" evidence="6">
    <location>
        <begin position="233"/>
        <end position="253"/>
    </location>
</feature>
<reference evidence="8" key="1">
    <citation type="submission" date="2022-07" db="EMBL/GenBank/DDBJ databases">
        <title>Phylogenomic reconstructions and comparative analyses of Kickxellomycotina fungi.</title>
        <authorList>
            <person name="Reynolds N.K."/>
            <person name="Stajich J.E."/>
            <person name="Barry K."/>
            <person name="Grigoriev I.V."/>
            <person name="Crous P."/>
            <person name="Smith M.E."/>
        </authorList>
    </citation>
    <scope>NUCLEOTIDE SEQUENCE</scope>
    <source>
        <strain evidence="8">CBS 109367</strain>
    </source>
</reference>
<dbReference type="EMBL" id="JANBTX010000002">
    <property type="protein sequence ID" value="KAJ2691279.1"/>
    <property type="molecule type" value="Genomic_DNA"/>
</dbReference>
<dbReference type="PANTHER" id="PTHR15180:SF1">
    <property type="entry name" value="GENERAL TRANSCRIPTION FACTOR 3C POLYPEPTIDE 1"/>
    <property type="match status" value="1"/>
</dbReference>
<feature type="region of interest" description="Disordered" evidence="6">
    <location>
        <begin position="1484"/>
        <end position="1535"/>
    </location>
</feature>
<dbReference type="Pfam" id="PF04182">
    <property type="entry name" value="B-block_TFIIIC"/>
    <property type="match status" value="1"/>
</dbReference>
<feature type="region of interest" description="Disordered" evidence="6">
    <location>
        <begin position="1761"/>
        <end position="1782"/>
    </location>
</feature>
<feature type="domain" description="B-block binding subunit of TFIIIC" evidence="7">
    <location>
        <begin position="161"/>
        <end position="228"/>
    </location>
</feature>
<dbReference type="OrthoDB" id="68020at2759"/>
<sequence length="2212" mass="245089">MAAVGPALLTSQPKVLIPDQCTGLSRMDDIIQTVKLEVTLDCEQGSSLSKIWSYVELAQRRLLQQHGLDPESVTIDDALKRYLWPYITRLSEMMFIDAGSTIHDTSANAAVSDAARDFLALSVDEAESRFPALIMRASRRAINKEIFGREEGNEKLLRSANSYKLIQELSRAREKGVTQVQLSKTFELDPRSTFHFLKNIDREGLISKSVTFDSGNTTNLWVLRRFATDRSIPAEKGAAGGSGNEPTPVPDENSSMLTAFLVSNDLRRRASDILEAAAPRFMPETDLMDALKLDLWNTRHRKYFHRVIRDLSENGCVEKAQLQLPDADLSGFRRDMYQPAAEPMDVDEGGANEEPVNTAPSEDELLANSLVAEAEVEAEADASGSVSASANKGKGKRQAKLPPKPKKTRLENQATRLQKDRAQRGLAEGHSYRRCVRFIKPYVDKGSVRARLGVPLEQSAGERPAGATSSTLDDGDAVMADADDADNEGYADSSSDDEELDVDTLKDKDDILYVMAKRSVQVGALATLPPEAQVFRLVALSGSHGIVARAIQFILKWPSPKSLYRCLVHLEQTPVFLPDGSWPGVYTSEEDKRANREHMDERLLTSIEEFMGRERRKRYFANPMARMAIKSLTACSGVAAAQQSALASESALPATSQTASDCVATVTAAVPGDVGGSSARSPSVQEPVLPAGPSESRPPVLPIVPEPPVTVSLTADEELVLADLVKTVFIDKVAAESRARKIPVSSTIREYAILGMLKQEAVFACNTEQAIRCDKLVKSYALANMDSPVMTATLSKTLLNYSMDKRTFQRLVISLAGQERLWFQDVFSLPEVARPNASSKVQVAIARDTEPDGPVVQTYLAQMRDTRRLNKQNGMTAIRRIKVPIPVARTEGAEERDRDFLLRKMDTNESRAQGVKNFSSRHAIGRKYGDVAPSKRLSGPDEFSIIKRARVSLLENTAQAKPLQDWDVVVKRLNHVPRRIGRIKALYEYLLNNLADDMDDQFVYKNYAFRSSYLFYRLPLELFLLVTGGLSYFRELIPFVRYGICPKVGGRARTRAEMNTTDMSDPEAGSLESINRRLATPINLLPAAISQTIEKHSYKTRSHFQTLMYALYILQLLRPVDTAREIVDMPPPPSAKDAFSSVAVLSPKILGFGFQLISKARLLNESGYNLALDAYNSMVKQRLDLTTCYLNTREYNMMDADDQFRYWSDLQASAMSEAKNLTSKHILFGIGRAYYWTLNVSLDGRQTKILHSYVDQTEFSTPLDDPDLLAKAAERAKTTLEEARRYYLHQQSQMARRSSRTKAYKESRQRYVKYRIERAKMIEAERRQQAHENGEAGNEAGNVRKQRIRWTEPDSIRVAVCYAIMKHHACEHRHMFVLLNIGEFFPNRNHTMDPNDNARHHWQNMQHIAKHKVKCDKIRHVWKYVFRDAIERGDLQDNEDLTSFDLKSAVNYYYAMIQREGLDNLVSRYAKDLDDDHVVFETIEPSNASGRSKPVAKAPKPIEVSNEPEESEASDASATSETGGKQVHRLPATMKGKEAKYRVKVSVRTRAIGTRGFEFTEDNMRENASVRFREHNSASAMLTTHRGWECATDHINPSTILLPIRFKRADSSRMEVDGEIPVSTSKGEPLVAVSGTDYVPYMDPMGRRQHVKRKFDANVLVRRISELALGGGGELDNGQAPNAEIGDSNRSRLYAELATMQAMVVNLAITPADEYDVETGHRLLGVKKSSASDAFRRAKSNNSLVRLSNMVASSGLGVQPAATAPMASGEPAEDPQTSAGAEGGALASLTNALKSATVAYETTGMMRIATKPGSARSLAHRSGTNAADDSASEDSNAGDEPDADIVPDAQEAVVRGGRKVPGRGFAASEKFMSVIRPTHADRFADPREIIGSTDSMLNGHLSGTAFERLCWLVGQGKLWLRPEYGSDMLEALQSGLAGFKHQNDSDVPPDFVVKAAFVDCMADSEPLGDPLGDAYRRSTSESVPKALLPTGDSLAVASQVVTGFIHDMGAMGASEHELFALVDVLFRLSAFTATLADLPSDLRSILRTRPQLSALLRLLALEGKVRVVGSSDIRYVSNDAYRRHWSLTLEGIDRIFEPYLGQNTSGLVNTTYTLGMLTSLASHIIDNPGIPQFMLMRRFYAPVVPKREVMCYLGLLVDTGLVVAENIQSDVLMVKGQAWSVAGSTHYSMAPDYRHRIAQLLTTDVASHLNKV</sequence>
<evidence type="ECO:0000256" key="6">
    <source>
        <dbReference type="SAM" id="MobiDB-lite"/>
    </source>
</evidence>
<keyword evidence="2" id="KW-0597">Phosphoprotein</keyword>
<proteinExistence type="predicted"/>
<feature type="region of interest" description="Disordered" evidence="6">
    <location>
        <begin position="376"/>
        <end position="426"/>
    </location>
</feature>
<gene>
    <name evidence="8" type="ORF">IWW39_000178</name>
</gene>
<keyword evidence="3" id="KW-0238">DNA-binding</keyword>
<protein>
    <recommendedName>
        <fullName evidence="7">B-block binding subunit of TFIIIC domain-containing protein</fullName>
    </recommendedName>
</protein>
<dbReference type="GO" id="GO:0000127">
    <property type="term" value="C:transcription factor TFIIIC complex"/>
    <property type="evidence" value="ECO:0007669"/>
    <property type="project" value="InterPro"/>
</dbReference>
<feature type="compositionally biased region" description="Acidic residues" evidence="6">
    <location>
        <begin position="1830"/>
        <end position="1845"/>
    </location>
</feature>
<evidence type="ECO:0000256" key="2">
    <source>
        <dbReference type="ARBA" id="ARBA00022553"/>
    </source>
</evidence>
<feature type="compositionally biased region" description="Acidic residues" evidence="6">
    <location>
        <begin position="473"/>
        <end position="501"/>
    </location>
</feature>
<organism evidence="8 9">
    <name type="scientific">Coemansia spiralis</name>
    <dbReference type="NCBI Taxonomy" id="417178"/>
    <lineage>
        <taxon>Eukaryota</taxon>
        <taxon>Fungi</taxon>
        <taxon>Fungi incertae sedis</taxon>
        <taxon>Zoopagomycota</taxon>
        <taxon>Kickxellomycotina</taxon>
        <taxon>Kickxellomycetes</taxon>
        <taxon>Kickxellales</taxon>
        <taxon>Kickxellaceae</taxon>
        <taxon>Coemansia</taxon>
    </lineage>
</organism>
<keyword evidence="5" id="KW-0539">Nucleus</keyword>
<dbReference type="PANTHER" id="PTHR15180">
    <property type="entry name" value="GENERAL TRANSCRIPTION FACTOR 3C POLYPEPTIDE 1"/>
    <property type="match status" value="1"/>
</dbReference>
<dbReference type="GO" id="GO:0005634">
    <property type="term" value="C:nucleus"/>
    <property type="evidence" value="ECO:0007669"/>
    <property type="project" value="UniProtKB-SubCell"/>
</dbReference>
<dbReference type="GO" id="GO:0006384">
    <property type="term" value="P:transcription initiation at RNA polymerase III promoter"/>
    <property type="evidence" value="ECO:0007669"/>
    <property type="project" value="InterPro"/>
</dbReference>
<feature type="compositionally biased region" description="Basic residues" evidence="6">
    <location>
        <begin position="393"/>
        <end position="407"/>
    </location>
</feature>
<evidence type="ECO:0000313" key="8">
    <source>
        <dbReference type="EMBL" id="KAJ2691279.1"/>
    </source>
</evidence>
<keyword evidence="9" id="KW-1185">Reference proteome</keyword>